<evidence type="ECO:0000256" key="1">
    <source>
        <dbReference type="ARBA" id="ARBA00022692"/>
    </source>
</evidence>
<reference evidence="6" key="2">
    <citation type="submission" date="2023-02" db="EMBL/GenBank/DDBJ databases">
        <authorList>
            <person name="Rayyan A."/>
            <person name="Meyer T."/>
            <person name="Kyndt J.A."/>
        </authorList>
    </citation>
    <scope>NUCLEOTIDE SEQUENCE</scope>
    <source>
        <strain evidence="6">DSM 9987</strain>
    </source>
</reference>
<evidence type="ECO:0000256" key="3">
    <source>
        <dbReference type="ARBA" id="ARBA00023136"/>
    </source>
</evidence>
<feature type="transmembrane region" description="Helical" evidence="4">
    <location>
        <begin position="302"/>
        <end position="323"/>
    </location>
</feature>
<feature type="transmembrane region" description="Helical" evidence="4">
    <location>
        <begin position="151"/>
        <end position="170"/>
    </location>
</feature>
<dbReference type="PANTHER" id="PTHR11360">
    <property type="entry name" value="MONOCARBOXYLATE TRANSPORTER"/>
    <property type="match status" value="1"/>
</dbReference>
<feature type="transmembrane region" description="Helical" evidence="4">
    <location>
        <begin position="21"/>
        <end position="39"/>
    </location>
</feature>
<dbReference type="Proteomes" id="UP001165652">
    <property type="component" value="Unassembled WGS sequence"/>
</dbReference>
<keyword evidence="7" id="KW-1185">Reference proteome</keyword>
<dbReference type="Gene3D" id="1.20.1250.20">
    <property type="entry name" value="MFS general substrate transporter like domains"/>
    <property type="match status" value="2"/>
</dbReference>
<accession>A0ABT5JAW5</accession>
<sequence length="425" mass="44452">MSAPAPSVLDPARTPLGWRTPLVIVVCGCGIALLAFGPRSALGFFLTPMSQANGWGRDVFGLALAIQNLLWGIAQPFAGALADRFGTIRVIAVGALLYAGGLALMAWSTSPLALDITAGVMIGFGLAGCSFNLVIASFGKLLPVEWRSLSFGAGTAAGSFGQFLFSPLAVGLNQAFGWQTTLLMFGTAMLMILPLSIALATPRAEAAAPLPGAAASGENAAPQSLRQALAEALGHRSYVLLVLGFFTCGFQLAFITVHMPAYLVDRGLSAAVGGWTLAIIGLFNIVGSLASGWLGNRWPKRYLLAANYFSRAIAIAIFVSLPASPVATLVFGAVLGLLWLSTVPPTSGLVLLMFGTRWFAMLSGFVFFSHQVGGFLGVWIGGIAFERTGSYDLVWWLAVLFGVLSAVINLPIVEKPVARLAAARA</sequence>
<evidence type="ECO:0000313" key="7">
    <source>
        <dbReference type="Proteomes" id="UP001165652"/>
    </source>
</evidence>
<gene>
    <name evidence="6" type="ORF">PQJ73_14125</name>
</gene>
<feature type="transmembrane region" description="Helical" evidence="4">
    <location>
        <begin position="329"/>
        <end position="352"/>
    </location>
</feature>
<keyword evidence="3 4" id="KW-0472">Membrane</keyword>
<dbReference type="EMBL" id="JAQQLI010000020">
    <property type="protein sequence ID" value="MDC7786826.1"/>
    <property type="molecule type" value="Genomic_DNA"/>
</dbReference>
<dbReference type="Pfam" id="PF07690">
    <property type="entry name" value="MFS_1"/>
    <property type="match status" value="1"/>
</dbReference>
<keyword evidence="1 4" id="KW-0812">Transmembrane</keyword>
<evidence type="ECO:0000256" key="4">
    <source>
        <dbReference type="SAM" id="Phobius"/>
    </source>
</evidence>
<feature type="transmembrane region" description="Helical" evidence="4">
    <location>
        <begin position="275"/>
        <end position="295"/>
    </location>
</feature>
<proteinExistence type="predicted"/>
<name>A0ABT5JAW5_RHOTP</name>
<dbReference type="InterPro" id="IPR020846">
    <property type="entry name" value="MFS_dom"/>
</dbReference>
<dbReference type="PROSITE" id="PS50850">
    <property type="entry name" value="MFS"/>
    <property type="match status" value="1"/>
</dbReference>
<keyword evidence="2 4" id="KW-1133">Transmembrane helix</keyword>
<feature type="transmembrane region" description="Helical" evidence="4">
    <location>
        <begin position="116"/>
        <end position="139"/>
    </location>
</feature>
<dbReference type="RefSeq" id="WP_272777672.1">
    <property type="nucleotide sequence ID" value="NZ_JAQQLI010000020.1"/>
</dbReference>
<evidence type="ECO:0000259" key="5">
    <source>
        <dbReference type="PROSITE" id="PS50850"/>
    </source>
</evidence>
<protein>
    <submittedName>
        <fullName evidence="6">MFS transporter</fullName>
    </submittedName>
</protein>
<dbReference type="InterPro" id="IPR036259">
    <property type="entry name" value="MFS_trans_sf"/>
</dbReference>
<feature type="transmembrane region" description="Helical" evidence="4">
    <location>
        <begin position="393"/>
        <end position="413"/>
    </location>
</feature>
<feature type="transmembrane region" description="Helical" evidence="4">
    <location>
        <begin position="90"/>
        <end position="110"/>
    </location>
</feature>
<dbReference type="InterPro" id="IPR050327">
    <property type="entry name" value="Proton-linked_MCT"/>
</dbReference>
<reference evidence="6" key="1">
    <citation type="journal article" date="2023" name="Microbiol Resour">
        <title>Genome Sequences of Rhodoplanes serenus and Two Thermotolerant Strains, Rhodoplanes tepidamans and 'Rhodoplanes cryptolactis,' Further Refine the Genus.</title>
        <authorList>
            <person name="Rayyan A.A."/>
            <person name="Kyndt J.A."/>
        </authorList>
    </citation>
    <scope>NUCLEOTIDE SEQUENCE</scope>
    <source>
        <strain evidence="6">DSM 9987</strain>
    </source>
</reference>
<evidence type="ECO:0000313" key="6">
    <source>
        <dbReference type="EMBL" id="MDC7786826.1"/>
    </source>
</evidence>
<comment type="caution">
    <text evidence="6">The sequence shown here is derived from an EMBL/GenBank/DDBJ whole genome shotgun (WGS) entry which is preliminary data.</text>
</comment>
<dbReference type="InterPro" id="IPR011701">
    <property type="entry name" value="MFS"/>
</dbReference>
<evidence type="ECO:0000256" key="2">
    <source>
        <dbReference type="ARBA" id="ARBA00022989"/>
    </source>
</evidence>
<organism evidence="6 7">
    <name type="scientific">Rhodoplanes tepidamans</name>
    <name type="common">Rhodoplanes cryptolactis</name>
    <dbReference type="NCBI Taxonomy" id="200616"/>
    <lineage>
        <taxon>Bacteria</taxon>
        <taxon>Pseudomonadati</taxon>
        <taxon>Pseudomonadota</taxon>
        <taxon>Alphaproteobacteria</taxon>
        <taxon>Hyphomicrobiales</taxon>
        <taxon>Nitrobacteraceae</taxon>
        <taxon>Rhodoplanes</taxon>
    </lineage>
</organism>
<dbReference type="SUPFAM" id="SSF103473">
    <property type="entry name" value="MFS general substrate transporter"/>
    <property type="match status" value="1"/>
</dbReference>
<dbReference type="CDD" id="cd17355">
    <property type="entry name" value="MFS_YcxA_like"/>
    <property type="match status" value="1"/>
</dbReference>
<feature type="transmembrane region" description="Helical" evidence="4">
    <location>
        <begin position="238"/>
        <end position="263"/>
    </location>
</feature>
<dbReference type="PANTHER" id="PTHR11360:SF284">
    <property type="entry name" value="EG:103B4.3 PROTEIN-RELATED"/>
    <property type="match status" value="1"/>
</dbReference>
<feature type="transmembrane region" description="Helical" evidence="4">
    <location>
        <begin position="359"/>
        <end position="381"/>
    </location>
</feature>
<feature type="transmembrane region" description="Helical" evidence="4">
    <location>
        <begin position="176"/>
        <end position="200"/>
    </location>
</feature>
<feature type="domain" description="Major facilitator superfamily (MFS) profile" evidence="5">
    <location>
        <begin position="23"/>
        <end position="417"/>
    </location>
</feature>